<keyword evidence="3 4" id="KW-0418">Kinase</keyword>
<name>A0A834AY81_9CHIR</name>
<evidence type="ECO:0000256" key="3">
    <source>
        <dbReference type="ARBA" id="ARBA00022777"/>
    </source>
</evidence>
<dbReference type="InterPro" id="IPR000850">
    <property type="entry name" value="Adenylat/UMP-CMP_kin"/>
</dbReference>
<evidence type="ECO:0000313" key="5">
    <source>
        <dbReference type="Proteomes" id="UP000664940"/>
    </source>
</evidence>
<sequence>MLSEIMEKGQLVPLETVLDMLRDAMLAKVETSKGFLIDGYPREVQQGVEFEQRVRRNLVGGLQELWLGAARQRLL</sequence>
<dbReference type="PROSITE" id="PS00113">
    <property type="entry name" value="ADENYLATE_KINASE"/>
    <property type="match status" value="1"/>
</dbReference>
<dbReference type="GO" id="GO:0005524">
    <property type="term" value="F:ATP binding"/>
    <property type="evidence" value="ECO:0007669"/>
    <property type="project" value="InterPro"/>
</dbReference>
<protein>
    <submittedName>
        <fullName evidence="4">Adenylate kinase 1</fullName>
    </submittedName>
</protein>
<dbReference type="Proteomes" id="UP000664940">
    <property type="component" value="Unassembled WGS sequence"/>
</dbReference>
<dbReference type="SUPFAM" id="SSF52540">
    <property type="entry name" value="P-loop containing nucleoside triphosphate hydrolases"/>
    <property type="match status" value="1"/>
</dbReference>
<dbReference type="GO" id="GO:0019205">
    <property type="term" value="F:nucleobase-containing compound kinase activity"/>
    <property type="evidence" value="ECO:0007669"/>
    <property type="project" value="InterPro"/>
</dbReference>
<organism evidence="4 5">
    <name type="scientific">Phyllostomus discolor</name>
    <name type="common">pale spear-nosed bat</name>
    <dbReference type="NCBI Taxonomy" id="89673"/>
    <lineage>
        <taxon>Eukaryota</taxon>
        <taxon>Metazoa</taxon>
        <taxon>Chordata</taxon>
        <taxon>Craniata</taxon>
        <taxon>Vertebrata</taxon>
        <taxon>Euteleostomi</taxon>
        <taxon>Mammalia</taxon>
        <taxon>Eutheria</taxon>
        <taxon>Laurasiatheria</taxon>
        <taxon>Chiroptera</taxon>
        <taxon>Yangochiroptera</taxon>
        <taxon>Phyllostomidae</taxon>
        <taxon>Phyllostominae</taxon>
        <taxon>Phyllostomus</taxon>
    </lineage>
</organism>
<evidence type="ECO:0000256" key="2">
    <source>
        <dbReference type="ARBA" id="ARBA00022741"/>
    </source>
</evidence>
<evidence type="ECO:0000256" key="1">
    <source>
        <dbReference type="ARBA" id="ARBA00022679"/>
    </source>
</evidence>
<evidence type="ECO:0000313" key="4">
    <source>
        <dbReference type="EMBL" id="KAF6122952.1"/>
    </source>
</evidence>
<reference evidence="4 5" key="1">
    <citation type="journal article" date="2020" name="Nature">
        <title>Six reference-quality genomes reveal evolution of bat adaptations.</title>
        <authorList>
            <person name="Jebb D."/>
            <person name="Huang Z."/>
            <person name="Pippel M."/>
            <person name="Hughes G.M."/>
            <person name="Lavrichenko K."/>
            <person name="Devanna P."/>
            <person name="Winkler S."/>
            <person name="Jermiin L.S."/>
            <person name="Skirmuntt E.C."/>
            <person name="Katzourakis A."/>
            <person name="Burkitt-Gray L."/>
            <person name="Ray D.A."/>
            <person name="Sullivan K.A.M."/>
            <person name="Roscito J.G."/>
            <person name="Kirilenko B.M."/>
            <person name="Davalos L.M."/>
            <person name="Corthals A.P."/>
            <person name="Power M.L."/>
            <person name="Jones G."/>
            <person name="Ransome R.D."/>
            <person name="Dechmann D.K.N."/>
            <person name="Locatelli A.G."/>
            <person name="Puechmaille S.J."/>
            <person name="Fedrigo O."/>
            <person name="Jarvis E.D."/>
            <person name="Hiller M."/>
            <person name="Vernes S.C."/>
            <person name="Myers E.W."/>
            <person name="Teeling E.C."/>
        </authorList>
    </citation>
    <scope>NUCLEOTIDE SEQUENCE [LARGE SCALE GENOMIC DNA]</scope>
    <source>
        <strain evidence="4">Bat1K_MPI-CBG_1</strain>
    </source>
</reference>
<dbReference type="PANTHER" id="PTHR23359">
    <property type="entry name" value="NUCLEOTIDE KINASE"/>
    <property type="match status" value="1"/>
</dbReference>
<comment type="caution">
    <text evidence="4">The sequence shown here is derived from an EMBL/GenBank/DDBJ whole genome shotgun (WGS) entry which is preliminary data.</text>
</comment>
<accession>A0A834AY81</accession>
<dbReference type="GO" id="GO:0006139">
    <property type="term" value="P:nucleobase-containing compound metabolic process"/>
    <property type="evidence" value="ECO:0007669"/>
    <property type="project" value="InterPro"/>
</dbReference>
<dbReference type="EMBL" id="JABVXQ010000002">
    <property type="protein sequence ID" value="KAF6122952.1"/>
    <property type="molecule type" value="Genomic_DNA"/>
</dbReference>
<dbReference type="Pfam" id="PF00406">
    <property type="entry name" value="ADK"/>
    <property type="match status" value="1"/>
</dbReference>
<dbReference type="AlphaFoldDB" id="A0A834AY81"/>
<proteinExistence type="predicted"/>
<dbReference type="InterPro" id="IPR027417">
    <property type="entry name" value="P-loop_NTPase"/>
</dbReference>
<keyword evidence="1" id="KW-0808">Transferase</keyword>
<gene>
    <name evidence="4" type="ORF">HJG60_000497</name>
</gene>
<dbReference type="InterPro" id="IPR033690">
    <property type="entry name" value="Adenylat_kinase_CS"/>
</dbReference>
<keyword evidence="2" id="KW-0547">Nucleotide-binding</keyword>
<dbReference type="Gene3D" id="3.40.50.300">
    <property type="entry name" value="P-loop containing nucleotide triphosphate hydrolases"/>
    <property type="match status" value="1"/>
</dbReference>